<name>A0ABY9RKZ1_9BURK</name>
<sequence length="102" mass="11704">MNEDIRQEILAIGQRAHSLTETAYQQHPATRNDPDWLSKQGILLADMSLHLLQTSLHQETVSSEELKRNLYSILTISEQFLPEHGLKECADRLYQETFVAPT</sequence>
<evidence type="ECO:0000313" key="1">
    <source>
        <dbReference type="EMBL" id="WMW81892.1"/>
    </source>
</evidence>
<accession>A0ABY9RKZ1</accession>
<evidence type="ECO:0000313" key="2">
    <source>
        <dbReference type="Proteomes" id="UP001181355"/>
    </source>
</evidence>
<protein>
    <submittedName>
        <fullName evidence="1">Uncharacterized protein</fullName>
    </submittedName>
</protein>
<organism evidence="1 2">
    <name type="scientific">Undibacterium cyanobacteriorum</name>
    <dbReference type="NCBI Taxonomy" id="3073561"/>
    <lineage>
        <taxon>Bacteria</taxon>
        <taxon>Pseudomonadati</taxon>
        <taxon>Pseudomonadota</taxon>
        <taxon>Betaproteobacteria</taxon>
        <taxon>Burkholderiales</taxon>
        <taxon>Oxalobacteraceae</taxon>
        <taxon>Undibacterium</taxon>
    </lineage>
</organism>
<gene>
    <name evidence="1" type="ORF">RF679_06305</name>
</gene>
<proteinExistence type="predicted"/>
<dbReference type="EMBL" id="CP133720">
    <property type="protein sequence ID" value="WMW81892.1"/>
    <property type="molecule type" value="Genomic_DNA"/>
</dbReference>
<keyword evidence="2" id="KW-1185">Reference proteome</keyword>
<reference evidence="1" key="1">
    <citation type="submission" date="2023-09" db="EMBL/GenBank/DDBJ databases">
        <title>Undibacterium sp. 20NA77.5 isolated from freshwater.</title>
        <authorList>
            <person name="Le V."/>
            <person name="Ko S.-R."/>
            <person name="Ahn C.-Y."/>
            <person name="Oh H.-M."/>
        </authorList>
    </citation>
    <scope>NUCLEOTIDE SEQUENCE</scope>
    <source>
        <strain evidence="1">20NA77.5</strain>
    </source>
</reference>
<dbReference type="RefSeq" id="WP_309483369.1">
    <property type="nucleotide sequence ID" value="NZ_CP133720.1"/>
</dbReference>
<dbReference type="Proteomes" id="UP001181355">
    <property type="component" value="Chromosome"/>
</dbReference>